<feature type="transmembrane region" description="Helical" evidence="2">
    <location>
        <begin position="223"/>
        <end position="242"/>
    </location>
</feature>
<feature type="transmembrane region" description="Helical" evidence="2">
    <location>
        <begin position="199"/>
        <end position="216"/>
    </location>
</feature>
<evidence type="ECO:0000313" key="4">
    <source>
        <dbReference type="Proteomes" id="UP000606172"/>
    </source>
</evidence>
<feature type="transmembrane region" description="Helical" evidence="2">
    <location>
        <begin position="90"/>
        <end position="113"/>
    </location>
</feature>
<gene>
    <name evidence="3" type="ORF">Ssi02_15240</name>
</gene>
<protein>
    <submittedName>
        <fullName evidence="3">Uncharacterized protein</fullName>
    </submittedName>
</protein>
<comment type="caution">
    <text evidence="3">The sequence shown here is derived from an EMBL/GenBank/DDBJ whole genome shotgun (WGS) entry which is preliminary data.</text>
</comment>
<feature type="transmembrane region" description="Helical" evidence="2">
    <location>
        <begin position="119"/>
        <end position="138"/>
    </location>
</feature>
<name>A0A919V584_9ACTN</name>
<feature type="compositionally biased region" description="Gly residues" evidence="1">
    <location>
        <begin position="464"/>
        <end position="475"/>
    </location>
</feature>
<keyword evidence="4" id="KW-1185">Reference proteome</keyword>
<dbReference type="Proteomes" id="UP000606172">
    <property type="component" value="Unassembled WGS sequence"/>
</dbReference>
<feature type="compositionally biased region" description="Pro residues" evidence="1">
    <location>
        <begin position="429"/>
        <end position="440"/>
    </location>
</feature>
<accession>A0A919V584</accession>
<dbReference type="AlphaFoldDB" id="A0A919V584"/>
<proteinExistence type="predicted"/>
<organism evidence="3 4">
    <name type="scientific">Sinosporangium siamense</name>
    <dbReference type="NCBI Taxonomy" id="1367973"/>
    <lineage>
        <taxon>Bacteria</taxon>
        <taxon>Bacillati</taxon>
        <taxon>Actinomycetota</taxon>
        <taxon>Actinomycetes</taxon>
        <taxon>Streptosporangiales</taxon>
        <taxon>Streptosporangiaceae</taxon>
        <taxon>Sinosporangium</taxon>
    </lineage>
</organism>
<keyword evidence="2" id="KW-0472">Membrane</keyword>
<dbReference type="EMBL" id="BOOW01000009">
    <property type="protein sequence ID" value="GII91293.1"/>
    <property type="molecule type" value="Genomic_DNA"/>
</dbReference>
<keyword evidence="2" id="KW-0812">Transmembrane</keyword>
<feature type="transmembrane region" description="Helical" evidence="2">
    <location>
        <begin position="45"/>
        <end position="69"/>
    </location>
</feature>
<feature type="transmembrane region" description="Helical" evidence="2">
    <location>
        <begin position="20"/>
        <end position="39"/>
    </location>
</feature>
<feature type="transmembrane region" description="Helical" evidence="2">
    <location>
        <begin position="145"/>
        <end position="167"/>
    </location>
</feature>
<sequence length="475" mass="49386">MRDRRGVSREELKQSAATTVAVLLVLGLATAWSVLIPGVNAWDNIVAAVIGSLRLTGPVATAFAAWVAVRRRRAVRKRRPTTWQALKAPLAILVVVAGSFGATIAVLAAQSALTEQAGRLLPGGLAMGMAGLALYAAIGWVAGWALPWIATPIAAGVGCYGLFTWLADGSSWADRFAPATREPYDVFGGLGGTAFADQTVWLLGVSAVLLLGWAAVVTRRPLAFTAAGLAVIAAGVGMARLASAPGPSAGSPVAYACQRWPITVCVHPGMRTGLTDLNAAFTKVASRLAGTPAAFTRVEQRPRGGRPATLSPGMVQIHVDDLAAGFADEATAEFVETLAKSCPASPAGGYREIVTAWLKNEPLPAGPLLEHQNAAAWFSGLTDFQRRDWLRLFYADFSTCRLTGAHFAGGQMAQADPWHGTPRQSYPVNPTPGGSPPAVPLPSLSYPVRHAPAGPLGTPPGPPGLQGRGAPGRTP</sequence>
<evidence type="ECO:0000313" key="3">
    <source>
        <dbReference type="EMBL" id="GII91293.1"/>
    </source>
</evidence>
<feature type="region of interest" description="Disordered" evidence="1">
    <location>
        <begin position="413"/>
        <end position="475"/>
    </location>
</feature>
<reference evidence="3" key="1">
    <citation type="submission" date="2021-01" db="EMBL/GenBank/DDBJ databases">
        <title>Whole genome shotgun sequence of Sinosporangium siamense NBRC 109515.</title>
        <authorList>
            <person name="Komaki H."/>
            <person name="Tamura T."/>
        </authorList>
    </citation>
    <scope>NUCLEOTIDE SEQUENCE</scope>
    <source>
        <strain evidence="3">NBRC 109515</strain>
    </source>
</reference>
<evidence type="ECO:0000256" key="2">
    <source>
        <dbReference type="SAM" id="Phobius"/>
    </source>
</evidence>
<keyword evidence="2" id="KW-1133">Transmembrane helix</keyword>
<dbReference type="RefSeq" id="WP_204022594.1">
    <property type="nucleotide sequence ID" value="NZ_BOOW01000009.1"/>
</dbReference>
<evidence type="ECO:0000256" key="1">
    <source>
        <dbReference type="SAM" id="MobiDB-lite"/>
    </source>
</evidence>